<dbReference type="Pfam" id="PF13291">
    <property type="entry name" value="ACT_4"/>
    <property type="match status" value="1"/>
</dbReference>
<dbReference type="KEGG" id="thl:TEH_03060"/>
<dbReference type="PROSITE" id="PS51671">
    <property type="entry name" value="ACT"/>
    <property type="match status" value="1"/>
</dbReference>
<accession>A0AAN1VQ39</accession>
<organism evidence="2 3">
    <name type="scientific">Tetragenococcus halophilus (strain DSM 20338 / JCM 20259 / NCIMB 9735 / NBRC 12172)</name>
    <name type="common">Pediococcus halophilus</name>
    <dbReference type="NCBI Taxonomy" id="945021"/>
    <lineage>
        <taxon>Bacteria</taxon>
        <taxon>Bacillati</taxon>
        <taxon>Bacillota</taxon>
        <taxon>Bacilli</taxon>
        <taxon>Lactobacillales</taxon>
        <taxon>Enterococcaceae</taxon>
        <taxon>Tetragenococcus</taxon>
    </lineage>
</organism>
<feature type="domain" description="ACT" evidence="1">
    <location>
        <begin position="10"/>
        <end position="83"/>
    </location>
</feature>
<dbReference type="InterPro" id="IPR045865">
    <property type="entry name" value="ACT-like_dom_sf"/>
</dbReference>
<dbReference type="SUPFAM" id="SSF55021">
    <property type="entry name" value="ACT-like"/>
    <property type="match status" value="1"/>
</dbReference>
<dbReference type="InterPro" id="IPR002912">
    <property type="entry name" value="ACT_dom"/>
</dbReference>
<evidence type="ECO:0000259" key="1">
    <source>
        <dbReference type="PROSITE" id="PS51671"/>
    </source>
</evidence>
<dbReference type="EMBL" id="AP012046">
    <property type="protein sequence ID" value="BAK93633.1"/>
    <property type="molecule type" value="Genomic_DNA"/>
</dbReference>
<dbReference type="AlphaFoldDB" id="A0AAN1VQ39"/>
<dbReference type="Proteomes" id="UP000002663">
    <property type="component" value="Chromosome"/>
</dbReference>
<name>A0AAN1VQ39_TETHN</name>
<dbReference type="Gene3D" id="3.30.70.260">
    <property type="match status" value="1"/>
</dbReference>
<proteinExistence type="predicted"/>
<protein>
    <submittedName>
        <fullName evidence="2">D-3-phosphoglycerate dehydrogenase</fullName>
    </submittedName>
</protein>
<sequence>MTWLFIPPYRITVINRNVPNMLGQISAVIADFEINIDNMINRGRDDYAYTLVNIDESDENKIFNVVEKLRETDDIIRVRVIKKEEVPY</sequence>
<evidence type="ECO:0000313" key="2">
    <source>
        <dbReference type="EMBL" id="BAK93633.1"/>
    </source>
</evidence>
<reference evidence="2 3" key="1">
    <citation type="submission" date="2011-01" db="EMBL/GenBank/DDBJ databases">
        <title>Whole genome sequence of Tetragenococcus halophilus NBRC 12172.</title>
        <authorList>
            <person name="Nakazawa H."/>
            <person name="Omata S."/>
            <person name="Koga C."/>
            <person name="Watanabe Y."/>
            <person name="Katano Y."/>
            <person name="Ito N."/>
            <person name="Tsukatani N."/>
            <person name="Ankai A."/>
            <person name="Oguchi A."/>
            <person name="Fukui S."/>
            <person name="Yashiro I."/>
            <person name="Kamata S."/>
            <person name="Hashimoto Y."/>
            <person name="Yamazaki J."/>
            <person name="Taguchi H."/>
            <person name="Tanaka A."/>
            <person name="Koyama T."/>
            <person name="Ichige A."/>
            <person name="Hanya Y."/>
            <person name="Tanikawa S."/>
            <person name="Yamazaki S."/>
            <person name="Fujita N."/>
        </authorList>
    </citation>
    <scope>NUCLEOTIDE SEQUENCE [LARGE SCALE GENOMIC DNA]</scope>
    <source>
        <strain evidence="3">DSM 20338 / JCM 20259 / NCIMB 9735 / NBRC 12172</strain>
    </source>
</reference>
<evidence type="ECO:0000313" key="3">
    <source>
        <dbReference type="Proteomes" id="UP000002663"/>
    </source>
</evidence>
<gene>
    <name evidence="2" type="ordered locus">TEH_03060</name>
</gene>